<dbReference type="Pfam" id="PF00400">
    <property type="entry name" value="WD40"/>
    <property type="match status" value="1"/>
</dbReference>
<dbReference type="PROSITE" id="PS50082">
    <property type="entry name" value="WD_REPEATS_2"/>
    <property type="match status" value="1"/>
</dbReference>
<dbReference type="Proteomes" id="UP000654075">
    <property type="component" value="Unassembled WGS sequence"/>
</dbReference>
<name>A0A813H0A3_POLGL</name>
<keyword evidence="3" id="KW-1185">Reference proteome</keyword>
<organism evidence="2 3">
    <name type="scientific">Polarella glacialis</name>
    <name type="common">Dinoflagellate</name>
    <dbReference type="NCBI Taxonomy" id="89957"/>
    <lineage>
        <taxon>Eukaryota</taxon>
        <taxon>Sar</taxon>
        <taxon>Alveolata</taxon>
        <taxon>Dinophyceae</taxon>
        <taxon>Suessiales</taxon>
        <taxon>Suessiaceae</taxon>
        <taxon>Polarella</taxon>
    </lineage>
</organism>
<reference evidence="2" key="1">
    <citation type="submission" date="2021-02" db="EMBL/GenBank/DDBJ databases">
        <authorList>
            <person name="Dougan E. K."/>
            <person name="Rhodes N."/>
            <person name="Thang M."/>
            <person name="Chan C."/>
        </authorList>
    </citation>
    <scope>NUCLEOTIDE SEQUENCE</scope>
</reference>
<dbReference type="SUPFAM" id="SSF50978">
    <property type="entry name" value="WD40 repeat-like"/>
    <property type="match status" value="1"/>
</dbReference>
<feature type="repeat" description="WD" evidence="1">
    <location>
        <begin position="162"/>
        <end position="191"/>
    </location>
</feature>
<dbReference type="InterPro" id="IPR001680">
    <property type="entry name" value="WD40_rpt"/>
</dbReference>
<dbReference type="AlphaFoldDB" id="A0A813H0A3"/>
<proteinExistence type="predicted"/>
<dbReference type="PROSITE" id="PS50294">
    <property type="entry name" value="WD_REPEATS_REGION"/>
    <property type="match status" value="1"/>
</dbReference>
<sequence length="412" mass="42717">MSWGGNGGGSWNQGGGSAAPVVRNPFAAAPAAAVGPAGGVLVGGPVRGLPDEAATGPTLGYGSELQRVYNMPVNMGHNGCVSCMVMADGKVYSGGRDENLFVWQAQGSAGAGFQLIQDCAPIHLGSSVTALLYEPSSKWLFCGLWSGEIRAFCKDPVREDRLQGHRRSVACLLVHSSVVISGSNDGTVRLWTFDPAAGRFQCHGQPLNNPSGPVNCMRVLGEALWVGGNTGITCFDLASLQPKGTLPAEHPVTGLIECSGYMAATFRDGSVKIYDPAGSPIFQRPPMGEHTSNTAVELMMHPLTNKAMLLCGQQLGYVTAYDLPEFKPRGSFCCKDRSDIKVILDTKNAGMFLTAGFHGDIMVWQWGAPGPGGVAGGQAGAPVAASPFAPAGQGVAASPFGGAGQQVGGMMM</sequence>
<dbReference type="PANTHER" id="PTHR19855:SF11">
    <property type="entry name" value="RIBOSOME BIOGENESIS PROTEIN WDR12"/>
    <property type="match status" value="1"/>
</dbReference>
<dbReference type="SMART" id="SM00320">
    <property type="entry name" value="WD40"/>
    <property type="match status" value="4"/>
</dbReference>
<protein>
    <submittedName>
        <fullName evidence="2">Uncharacterized protein</fullName>
    </submittedName>
</protein>
<gene>
    <name evidence="2" type="ORF">PGLA1383_LOCUS47251</name>
</gene>
<dbReference type="OrthoDB" id="412826at2759"/>
<accession>A0A813H0A3</accession>
<dbReference type="OMA" id="VIAEGPW"/>
<keyword evidence="1" id="KW-0853">WD repeat</keyword>
<dbReference type="PANTHER" id="PTHR19855">
    <property type="entry name" value="WD40 REPEAT PROTEIN 12, 37"/>
    <property type="match status" value="1"/>
</dbReference>
<evidence type="ECO:0000313" key="3">
    <source>
        <dbReference type="Proteomes" id="UP000654075"/>
    </source>
</evidence>
<dbReference type="InterPro" id="IPR036322">
    <property type="entry name" value="WD40_repeat_dom_sf"/>
</dbReference>
<comment type="caution">
    <text evidence="2">The sequence shown here is derived from an EMBL/GenBank/DDBJ whole genome shotgun (WGS) entry which is preliminary data.</text>
</comment>
<dbReference type="EMBL" id="CAJNNV010030038">
    <property type="protein sequence ID" value="CAE8631112.1"/>
    <property type="molecule type" value="Genomic_DNA"/>
</dbReference>
<dbReference type="Gene3D" id="2.130.10.10">
    <property type="entry name" value="YVTN repeat-like/Quinoprotein amine dehydrogenase"/>
    <property type="match status" value="1"/>
</dbReference>
<evidence type="ECO:0000313" key="2">
    <source>
        <dbReference type="EMBL" id="CAE8631112.1"/>
    </source>
</evidence>
<evidence type="ECO:0000256" key="1">
    <source>
        <dbReference type="PROSITE-ProRule" id="PRU00221"/>
    </source>
</evidence>
<dbReference type="InterPro" id="IPR015943">
    <property type="entry name" value="WD40/YVTN_repeat-like_dom_sf"/>
</dbReference>